<accession>A0A1F6M9T0</accession>
<name>A0A1F6M9T0_9BACT</name>
<protein>
    <recommendedName>
        <fullName evidence="3">Methyltransferase type 11 domain-containing protein</fullName>
    </recommendedName>
</protein>
<dbReference type="InterPro" id="IPR029063">
    <property type="entry name" value="SAM-dependent_MTases_sf"/>
</dbReference>
<evidence type="ECO:0000313" key="1">
    <source>
        <dbReference type="EMBL" id="OGH68387.1"/>
    </source>
</evidence>
<evidence type="ECO:0008006" key="3">
    <source>
        <dbReference type="Google" id="ProtNLM"/>
    </source>
</evidence>
<dbReference type="Proteomes" id="UP000176413">
    <property type="component" value="Unassembled WGS sequence"/>
</dbReference>
<comment type="caution">
    <text evidence="1">The sequence shown here is derived from an EMBL/GenBank/DDBJ whole genome shotgun (WGS) entry which is preliminary data.</text>
</comment>
<evidence type="ECO:0000313" key="2">
    <source>
        <dbReference type="Proteomes" id="UP000176413"/>
    </source>
</evidence>
<dbReference type="EMBL" id="MFQA01000045">
    <property type="protein sequence ID" value="OGH68387.1"/>
    <property type="molecule type" value="Genomic_DNA"/>
</dbReference>
<dbReference type="SUPFAM" id="SSF53335">
    <property type="entry name" value="S-adenosyl-L-methionine-dependent methyltransferases"/>
    <property type="match status" value="1"/>
</dbReference>
<sequence length="219" mass="24808">MRESPYTFSAEPSGTHAIILSEVPPQSKVLDVGCAGGYLGEFLSTYKGCEVWGIEPREQRANTSLQIYKQVINAPIEKALNEGVLEEASFDVIILGDVLEHLPAPEEVLQKLKKYLQPRGRMVISLPNVAHYSVRCSLLFGKWDMADSGILDRTHLHFYTFKSAQQLITAQGLHIERYRPRGDLERWFRKIGLEAVGKKILYFFPGLFAFQFIFVAENS</sequence>
<dbReference type="PANTHER" id="PTHR43861:SF6">
    <property type="entry name" value="METHYLTRANSFERASE TYPE 11"/>
    <property type="match status" value="1"/>
</dbReference>
<proteinExistence type="predicted"/>
<reference evidence="1 2" key="1">
    <citation type="journal article" date="2016" name="Nat. Commun.">
        <title>Thousands of microbial genomes shed light on interconnected biogeochemical processes in an aquifer system.</title>
        <authorList>
            <person name="Anantharaman K."/>
            <person name="Brown C.T."/>
            <person name="Hug L.A."/>
            <person name="Sharon I."/>
            <person name="Castelle C.J."/>
            <person name="Probst A.J."/>
            <person name="Thomas B.C."/>
            <person name="Singh A."/>
            <person name="Wilkins M.J."/>
            <person name="Karaoz U."/>
            <person name="Brodie E.L."/>
            <person name="Williams K.H."/>
            <person name="Hubbard S.S."/>
            <person name="Banfield J.F."/>
        </authorList>
    </citation>
    <scope>NUCLEOTIDE SEQUENCE [LARGE SCALE GENOMIC DNA]</scope>
</reference>
<dbReference type="Pfam" id="PF13489">
    <property type="entry name" value="Methyltransf_23"/>
    <property type="match status" value="1"/>
</dbReference>
<dbReference type="AlphaFoldDB" id="A0A1F6M9T0"/>
<organism evidence="1 2">
    <name type="scientific">Candidatus Magasanikbacteria bacterium RIFCSPHIGHO2_02_FULL_45_10</name>
    <dbReference type="NCBI Taxonomy" id="1798679"/>
    <lineage>
        <taxon>Bacteria</taxon>
        <taxon>Candidatus Magasanikiibacteriota</taxon>
    </lineage>
</organism>
<dbReference type="CDD" id="cd02440">
    <property type="entry name" value="AdoMet_MTases"/>
    <property type="match status" value="1"/>
</dbReference>
<dbReference type="PANTHER" id="PTHR43861">
    <property type="entry name" value="TRANS-ACONITATE 2-METHYLTRANSFERASE-RELATED"/>
    <property type="match status" value="1"/>
</dbReference>
<dbReference type="Gene3D" id="3.40.50.150">
    <property type="entry name" value="Vaccinia Virus protein VP39"/>
    <property type="match status" value="1"/>
</dbReference>
<gene>
    <name evidence="1" type="ORF">A3D53_02900</name>
</gene>